<reference evidence="1" key="1">
    <citation type="submission" date="2020-02" db="EMBL/GenBank/DDBJ databases">
        <authorList>
            <person name="Meier V. D."/>
        </authorList>
    </citation>
    <scope>NUCLEOTIDE SEQUENCE</scope>
    <source>
        <strain evidence="1">AVDCRST_MAG56</strain>
    </source>
</reference>
<name>A0A6J4IND9_9SPHI</name>
<organism evidence="1">
    <name type="scientific">uncultured Cytophagales bacterium</name>
    <dbReference type="NCBI Taxonomy" id="158755"/>
    <lineage>
        <taxon>Bacteria</taxon>
        <taxon>Pseudomonadati</taxon>
        <taxon>Bacteroidota</taxon>
        <taxon>Sphingobacteriia</taxon>
        <taxon>Sphingobacteriales</taxon>
        <taxon>environmental samples</taxon>
    </lineage>
</organism>
<dbReference type="EMBL" id="CADCTQ010000197">
    <property type="protein sequence ID" value="CAA9255534.1"/>
    <property type="molecule type" value="Genomic_DNA"/>
</dbReference>
<accession>A0A6J4IND9</accession>
<proteinExistence type="predicted"/>
<sequence length="63" mass="6786">MKEAQAFKAEAIASTPMKRGGLVDASAPGRNLWREPGEGFRGLYAGGVLIEPLPKTKYDGSRH</sequence>
<gene>
    <name evidence="1" type="ORF">AVDCRST_MAG56-2192</name>
</gene>
<protein>
    <submittedName>
        <fullName evidence="1">Uncharacterized protein</fullName>
    </submittedName>
</protein>
<dbReference type="AlphaFoldDB" id="A0A6J4IND9"/>
<evidence type="ECO:0000313" key="1">
    <source>
        <dbReference type="EMBL" id="CAA9255534.1"/>
    </source>
</evidence>